<feature type="domain" description="Glutamate/phenylalanine/leucine/valine/L-tryptophan dehydrogenase C-terminal" evidence="9">
    <location>
        <begin position="226"/>
        <end position="410"/>
    </location>
</feature>
<dbReference type="EMBL" id="GL833007">
    <property type="protein sequence ID" value="EGD81855.1"/>
    <property type="molecule type" value="Genomic_DNA"/>
</dbReference>
<dbReference type="AlphaFoldDB" id="F2UT99"/>
<dbReference type="GeneID" id="16068124"/>
<keyword evidence="11" id="KW-1185">Reference proteome</keyword>
<evidence type="ECO:0000259" key="9">
    <source>
        <dbReference type="SMART" id="SM00839"/>
    </source>
</evidence>
<dbReference type="InterPro" id="IPR033524">
    <property type="entry name" value="Glu/Leu/Phe/Val_DH_AS"/>
</dbReference>
<feature type="binding site" evidence="6">
    <location>
        <position position="233"/>
    </location>
    <ligand>
        <name>NAD(+)</name>
        <dbReference type="ChEBI" id="CHEBI:57540"/>
    </ligand>
</feature>
<dbReference type="InterPro" id="IPR036291">
    <property type="entry name" value="NAD(P)-bd_dom_sf"/>
</dbReference>
<dbReference type="FunFam" id="3.40.50.720:FF:000030">
    <property type="entry name" value="Glutamate dehydrogenase"/>
    <property type="match status" value="1"/>
</dbReference>
<dbReference type="Proteomes" id="UP000007799">
    <property type="component" value="Unassembled WGS sequence"/>
</dbReference>
<evidence type="ECO:0000313" key="11">
    <source>
        <dbReference type="Proteomes" id="UP000007799"/>
    </source>
</evidence>
<feature type="binding site" evidence="6">
    <location>
        <position position="114"/>
    </location>
    <ligand>
        <name>substrate</name>
    </ligand>
</feature>
<keyword evidence="4 8" id="KW-0560">Oxidoreductase</keyword>
<feature type="active site" description="Proton donor" evidence="5">
    <location>
        <position position="150"/>
    </location>
</feature>
<dbReference type="Gene3D" id="3.40.50.720">
    <property type="entry name" value="NAD(P)-binding Rossmann-like Domain"/>
    <property type="match status" value="1"/>
</dbReference>
<sequence length="410" mass="44894">MSSHGPSADDLVCDPSHRFCVSKSVNIDEAIQDLLKRVKARDPHEKEFLQALEEVIVSLKPVLTQHPYYIDVLETLAEPEQVHYFRVPWIDDNGRQQVNRGFRVQYSSALGPFKGGLRFHPSVNLSVVKFLGFEQIFKNSLTGLPLGGGKGGSDFDPKNKSDGEVLRFCQSFITSLFHHIGPSQDIPAGDIGVGSREIGYMYGMYKRLTRQFEGTMTGKNTKWGGSYLRTEATGYGVVYFTDHVMADLDTSLEGKTCLISGSGNVAQYCCEKLLQGGAKVVTMSDSSGYIHVPSGMTKEMLQELFDLKQRRRGRISEMADKFDQIKFFKGKKPWEVAADVALPCATQNEVTEEDAQTLVKNGLVALVEGANMPCTSQAVKRIESAGVAFGPAKAANAGGVAVSGLEMAQN</sequence>
<dbReference type="NCBIfam" id="NF006929">
    <property type="entry name" value="PRK09414.1"/>
    <property type="match status" value="1"/>
</dbReference>
<dbReference type="InterPro" id="IPR046346">
    <property type="entry name" value="Aminoacid_DH-like_N_sf"/>
</dbReference>
<dbReference type="GO" id="GO:0004354">
    <property type="term" value="F:glutamate dehydrogenase (NADP+) activity"/>
    <property type="evidence" value="ECO:0007669"/>
    <property type="project" value="UniProtKB-EC"/>
</dbReference>
<evidence type="ECO:0000313" key="10">
    <source>
        <dbReference type="EMBL" id="EGD81855.1"/>
    </source>
</evidence>
<proteinExistence type="inferred from homology"/>
<dbReference type="PIRSF" id="PIRSF000185">
    <property type="entry name" value="Glu_DH"/>
    <property type="match status" value="1"/>
</dbReference>
<dbReference type="FunFam" id="3.40.50.10860:FF:000002">
    <property type="entry name" value="Glutamate dehydrogenase"/>
    <property type="match status" value="1"/>
</dbReference>
<dbReference type="PANTHER" id="PTHR43571">
    <property type="entry name" value="NADP-SPECIFIC GLUTAMATE DEHYDROGENASE 1-RELATED"/>
    <property type="match status" value="1"/>
</dbReference>
<feature type="binding site" evidence="6">
    <location>
        <position position="403"/>
    </location>
    <ligand>
        <name>substrate</name>
    </ligand>
</feature>
<evidence type="ECO:0000256" key="4">
    <source>
        <dbReference type="ARBA" id="ARBA00023002"/>
    </source>
</evidence>
<dbReference type="Pfam" id="PF00208">
    <property type="entry name" value="ELFV_dehydrog"/>
    <property type="match status" value="1"/>
</dbReference>
<dbReference type="KEGG" id="sre:PTSG_11394"/>
<keyword evidence="6" id="KW-0520">NAD</keyword>
<dbReference type="PANTHER" id="PTHR43571:SF1">
    <property type="entry name" value="NADP-SPECIFIC GLUTAMATE DEHYDROGENASE 1-RELATED"/>
    <property type="match status" value="1"/>
</dbReference>
<comment type="similarity">
    <text evidence="1 8">Belongs to the Glu/Leu/Phe/Val dehydrogenases family.</text>
</comment>
<organism evidence="11">
    <name type="scientific">Salpingoeca rosetta (strain ATCC 50818 / BSB-021)</name>
    <dbReference type="NCBI Taxonomy" id="946362"/>
    <lineage>
        <taxon>Eukaryota</taxon>
        <taxon>Choanoflagellata</taxon>
        <taxon>Craspedida</taxon>
        <taxon>Salpingoecidae</taxon>
        <taxon>Salpingoeca</taxon>
    </lineage>
</organism>
<evidence type="ECO:0000256" key="8">
    <source>
        <dbReference type="RuleBase" id="RU004417"/>
    </source>
</evidence>
<dbReference type="InParanoid" id="F2UT99"/>
<dbReference type="eggNOG" id="KOG2250">
    <property type="taxonomic scope" value="Eukaryota"/>
</dbReference>
<dbReference type="RefSeq" id="XP_004987603.1">
    <property type="nucleotide sequence ID" value="XM_004987546.1"/>
</dbReference>
<dbReference type="SUPFAM" id="SSF53223">
    <property type="entry name" value="Aminoacid dehydrogenase-like, N-terminal domain"/>
    <property type="match status" value="1"/>
</dbReference>
<feature type="non-terminal residue" evidence="10">
    <location>
        <position position="410"/>
    </location>
</feature>
<comment type="subunit">
    <text evidence="2">Homohexamer.</text>
</comment>
<dbReference type="GO" id="GO:0005829">
    <property type="term" value="C:cytosol"/>
    <property type="evidence" value="ECO:0007669"/>
    <property type="project" value="TreeGrafter"/>
</dbReference>
<keyword evidence="6" id="KW-0547">Nucleotide-binding</keyword>
<evidence type="ECO:0000256" key="6">
    <source>
        <dbReference type="PIRSR" id="PIRSR000185-2"/>
    </source>
</evidence>
<evidence type="ECO:0000256" key="2">
    <source>
        <dbReference type="ARBA" id="ARBA00011643"/>
    </source>
</evidence>
<feature type="binding site" evidence="6">
    <location>
        <position position="264"/>
    </location>
    <ligand>
        <name>NAD(+)</name>
        <dbReference type="ChEBI" id="CHEBI:57540"/>
    </ligand>
</feature>
<accession>F2UT99</accession>
<dbReference type="InterPro" id="IPR050724">
    <property type="entry name" value="Glu_Leu_Phe_Val_DH"/>
</dbReference>
<feature type="site" description="Important for catalysis" evidence="7">
    <location>
        <position position="190"/>
    </location>
</feature>
<feature type="binding site" evidence="6">
    <location>
        <position position="138"/>
    </location>
    <ligand>
        <name>substrate</name>
    </ligand>
</feature>
<protein>
    <recommendedName>
        <fullName evidence="3">glutamate dehydrogenase (NADP(+))</fullName>
        <ecNumber evidence="3">1.4.1.4</ecNumber>
    </recommendedName>
</protein>
<feature type="binding site" evidence="6">
    <location>
        <position position="189"/>
    </location>
    <ligand>
        <name>substrate</name>
    </ligand>
</feature>
<evidence type="ECO:0000256" key="5">
    <source>
        <dbReference type="PIRSR" id="PIRSR000185-1"/>
    </source>
</evidence>
<reference evidence="10" key="1">
    <citation type="submission" date="2009-08" db="EMBL/GenBank/DDBJ databases">
        <title>Annotation of Salpingoeca rosetta.</title>
        <authorList>
            <consortium name="The Broad Institute Genome Sequencing Platform"/>
            <person name="Russ C."/>
            <person name="Cuomo C."/>
            <person name="Burger G."/>
            <person name="Gray M.W."/>
            <person name="Holland P.W.H."/>
            <person name="King N."/>
            <person name="Lang F.B.F."/>
            <person name="Roger A.J."/>
            <person name="Ruiz-Trillo I."/>
            <person name="Young S.K."/>
            <person name="Zeng Q."/>
            <person name="Gargeya S."/>
            <person name="Alvarado L."/>
            <person name="Berlin A."/>
            <person name="Chapman S.B."/>
            <person name="Chen Z."/>
            <person name="Freedman E."/>
            <person name="Gellesch M."/>
            <person name="Goldberg J."/>
            <person name="Griggs A."/>
            <person name="Gujja S."/>
            <person name="Heilman E."/>
            <person name="Heiman D."/>
            <person name="Howarth C."/>
            <person name="Mehta T."/>
            <person name="Neiman D."/>
            <person name="Pearson M."/>
            <person name="Roberts A."/>
            <person name="Saif S."/>
            <person name="Shea T."/>
            <person name="Shenoy N."/>
            <person name="Sisk P."/>
            <person name="Stolte C."/>
            <person name="Sykes S."/>
            <person name="White J."/>
            <person name="Yandava C."/>
            <person name="Haas B."/>
            <person name="Nusbaum C."/>
            <person name="Birren B."/>
        </authorList>
    </citation>
    <scope>NUCLEOTIDE SEQUENCE [LARGE SCALE GENOMIC DNA]</scope>
    <source>
        <strain evidence="10">ATCC 50818</strain>
    </source>
</reference>
<dbReference type="OMA" id="MIMGWMM"/>
<dbReference type="PROSITE" id="PS00074">
    <property type="entry name" value="GLFV_DEHYDROGENASE"/>
    <property type="match status" value="1"/>
</dbReference>
<dbReference type="InterPro" id="IPR006097">
    <property type="entry name" value="Glu/Leu/Phe/Val/Trp_DH_dimer"/>
</dbReference>
<evidence type="ECO:0000256" key="1">
    <source>
        <dbReference type="ARBA" id="ARBA00006382"/>
    </source>
</evidence>
<dbReference type="SMART" id="SM00839">
    <property type="entry name" value="ELFV_dehydrog"/>
    <property type="match status" value="1"/>
</dbReference>
<name>F2UT99_SALR5</name>
<dbReference type="PRINTS" id="PR00082">
    <property type="entry name" value="GLFDHDRGNASE"/>
</dbReference>
<dbReference type="InterPro" id="IPR006096">
    <property type="entry name" value="Glu/Leu/Phe/Val/Trp_DH_C"/>
</dbReference>
<feature type="binding site" evidence="6">
    <location>
        <position position="135"/>
    </location>
    <ligand>
        <name>substrate</name>
    </ligand>
</feature>
<dbReference type="Gene3D" id="1.10.285.10">
    <property type="entry name" value="Glutamate Dehydrogenase, chain A, domain 3"/>
    <property type="match status" value="1"/>
</dbReference>
<dbReference type="Gene3D" id="3.40.50.10860">
    <property type="entry name" value="Leucine Dehydrogenase, chain A, domain 1"/>
    <property type="match status" value="1"/>
</dbReference>
<dbReference type="GO" id="GO:0006537">
    <property type="term" value="P:glutamate biosynthetic process"/>
    <property type="evidence" value="ECO:0007669"/>
    <property type="project" value="TreeGrafter"/>
</dbReference>
<gene>
    <name evidence="10" type="ORF">PTSG_11394</name>
</gene>
<dbReference type="OrthoDB" id="6718861at2759"/>
<evidence type="ECO:0000256" key="3">
    <source>
        <dbReference type="ARBA" id="ARBA00012907"/>
    </source>
</evidence>
<dbReference type="Pfam" id="PF02812">
    <property type="entry name" value="ELFV_dehydrog_N"/>
    <property type="match status" value="1"/>
</dbReference>
<dbReference type="STRING" id="946362.F2UT99"/>
<dbReference type="InterPro" id="IPR006095">
    <property type="entry name" value="Glu/Leu/Phe/Val/Trp_DH"/>
</dbReference>
<dbReference type="InterPro" id="IPR014362">
    <property type="entry name" value="Glu_DH"/>
</dbReference>
<dbReference type="GO" id="GO:0000166">
    <property type="term" value="F:nucleotide binding"/>
    <property type="evidence" value="ECO:0007669"/>
    <property type="project" value="UniProtKB-KW"/>
</dbReference>
<dbReference type="SUPFAM" id="SSF51735">
    <property type="entry name" value="NAD(P)-binding Rossmann-fold domains"/>
    <property type="match status" value="1"/>
</dbReference>
<evidence type="ECO:0000256" key="7">
    <source>
        <dbReference type="PIRSR" id="PIRSR000185-3"/>
    </source>
</evidence>
<dbReference type="EC" id="1.4.1.4" evidence="3"/>